<sequence length="256" mass="27627">MQTIYGSNGWDSYAWAFKAKLDAVTLVIHKTGAWRRTPPAARSSTAWPSARCTRPRCSVGTCSRTAGSRRGPISSPTRRGGARAAQHRGRPLPAARVDDRVVQGGQVRGRGALRGAAGTTRRGAGGRAGERAGAGGAHRARVELQVGLLRGRLPGRVHGEHGGRGVRGKGDRQGALRVQGDRRVQARRARLHGHRKPHPGRVPEHILPHEGGRHALWATHRRRVPRRPPQETGRRRAPPAVICKREPSSSSTAGIE</sequence>
<evidence type="ECO:0000313" key="3">
    <source>
        <dbReference type="EMBL" id="GJN18409.1"/>
    </source>
</evidence>
<gene>
    <name evidence="3" type="primary">gb05569</name>
    <name evidence="3" type="ORF">PR202_gb05569</name>
</gene>
<feature type="region of interest" description="Disordered" evidence="1">
    <location>
        <begin position="62"/>
        <end position="91"/>
    </location>
</feature>
<protein>
    <recommendedName>
        <fullName evidence="2">DUF642 domain-containing protein</fullName>
    </recommendedName>
</protein>
<dbReference type="EMBL" id="BQKI01000073">
    <property type="protein sequence ID" value="GJN18409.1"/>
    <property type="molecule type" value="Genomic_DNA"/>
</dbReference>
<feature type="compositionally biased region" description="Gly residues" evidence="1">
    <location>
        <begin position="123"/>
        <end position="136"/>
    </location>
</feature>
<keyword evidence="4" id="KW-1185">Reference proteome</keyword>
<reference evidence="3" key="1">
    <citation type="journal article" date="2018" name="DNA Res.">
        <title>Multiple hybrid de novo genome assembly of finger millet, an orphan allotetraploid crop.</title>
        <authorList>
            <person name="Hatakeyama M."/>
            <person name="Aluri S."/>
            <person name="Balachadran M.T."/>
            <person name="Sivarajan S.R."/>
            <person name="Patrignani A."/>
            <person name="Gruter S."/>
            <person name="Poveda L."/>
            <person name="Shimizu-Inatsugi R."/>
            <person name="Baeten J."/>
            <person name="Francoijs K.J."/>
            <person name="Nataraja K.N."/>
            <person name="Reddy Y.A.N."/>
            <person name="Phadnis S."/>
            <person name="Ravikumar R.L."/>
            <person name="Schlapbach R."/>
            <person name="Sreeman S.M."/>
            <person name="Shimizu K.K."/>
        </authorList>
    </citation>
    <scope>NUCLEOTIDE SEQUENCE</scope>
</reference>
<dbReference type="InterPro" id="IPR006946">
    <property type="entry name" value="DGR2-like_dom"/>
</dbReference>
<accession>A0AAV5E7C8</accession>
<dbReference type="Pfam" id="PF04862">
    <property type="entry name" value="DUF642"/>
    <property type="match status" value="1"/>
</dbReference>
<proteinExistence type="predicted"/>
<reference evidence="3" key="2">
    <citation type="submission" date="2021-12" db="EMBL/GenBank/DDBJ databases">
        <title>Resequencing data analysis of finger millet.</title>
        <authorList>
            <person name="Hatakeyama M."/>
            <person name="Aluri S."/>
            <person name="Balachadran M.T."/>
            <person name="Sivarajan S.R."/>
            <person name="Poveda L."/>
            <person name="Shimizu-Inatsugi R."/>
            <person name="Schlapbach R."/>
            <person name="Sreeman S.M."/>
            <person name="Shimizu K.K."/>
        </authorList>
    </citation>
    <scope>NUCLEOTIDE SEQUENCE</scope>
</reference>
<dbReference type="Proteomes" id="UP001054889">
    <property type="component" value="Unassembled WGS sequence"/>
</dbReference>
<dbReference type="AlphaFoldDB" id="A0AAV5E7C8"/>
<feature type="domain" description="DUF642" evidence="2">
    <location>
        <begin position="1"/>
        <end position="32"/>
    </location>
</feature>
<evidence type="ECO:0000259" key="2">
    <source>
        <dbReference type="Pfam" id="PF04862"/>
    </source>
</evidence>
<feature type="compositionally biased region" description="Basic and acidic residues" evidence="1">
    <location>
        <begin position="157"/>
        <end position="182"/>
    </location>
</feature>
<comment type="caution">
    <text evidence="3">The sequence shown here is derived from an EMBL/GenBank/DDBJ whole genome shotgun (WGS) entry which is preliminary data.</text>
</comment>
<feature type="region of interest" description="Disordered" evidence="1">
    <location>
        <begin position="153"/>
        <end position="182"/>
    </location>
</feature>
<name>A0AAV5E7C8_ELECO</name>
<organism evidence="3 4">
    <name type="scientific">Eleusine coracana subsp. coracana</name>
    <dbReference type="NCBI Taxonomy" id="191504"/>
    <lineage>
        <taxon>Eukaryota</taxon>
        <taxon>Viridiplantae</taxon>
        <taxon>Streptophyta</taxon>
        <taxon>Embryophyta</taxon>
        <taxon>Tracheophyta</taxon>
        <taxon>Spermatophyta</taxon>
        <taxon>Magnoliopsida</taxon>
        <taxon>Liliopsida</taxon>
        <taxon>Poales</taxon>
        <taxon>Poaceae</taxon>
        <taxon>PACMAD clade</taxon>
        <taxon>Chloridoideae</taxon>
        <taxon>Cynodonteae</taxon>
        <taxon>Eleusininae</taxon>
        <taxon>Eleusine</taxon>
    </lineage>
</organism>
<evidence type="ECO:0000256" key="1">
    <source>
        <dbReference type="SAM" id="MobiDB-lite"/>
    </source>
</evidence>
<feature type="region of interest" description="Disordered" evidence="1">
    <location>
        <begin position="221"/>
        <end position="256"/>
    </location>
</feature>
<feature type="compositionally biased region" description="Low complexity" evidence="1">
    <location>
        <begin position="112"/>
        <end position="122"/>
    </location>
</feature>
<evidence type="ECO:0000313" key="4">
    <source>
        <dbReference type="Proteomes" id="UP001054889"/>
    </source>
</evidence>
<feature type="region of interest" description="Disordered" evidence="1">
    <location>
        <begin position="112"/>
        <end position="138"/>
    </location>
</feature>